<name>A0ABV5F2N9_9FLAO</name>
<dbReference type="RefSeq" id="WP_382382943.1">
    <property type="nucleotide sequence ID" value="NZ_JBHMEZ010000012.1"/>
</dbReference>
<protein>
    <submittedName>
        <fullName evidence="2">Uncharacterized protein</fullName>
    </submittedName>
</protein>
<proteinExistence type="predicted"/>
<feature type="signal peptide" evidence="1">
    <location>
        <begin position="1"/>
        <end position="18"/>
    </location>
</feature>
<accession>A0ABV5F2N9</accession>
<evidence type="ECO:0000313" key="3">
    <source>
        <dbReference type="Proteomes" id="UP001589605"/>
    </source>
</evidence>
<evidence type="ECO:0000313" key="2">
    <source>
        <dbReference type="EMBL" id="MFB9053699.1"/>
    </source>
</evidence>
<keyword evidence="1" id="KW-0732">Signal</keyword>
<reference evidence="2 3" key="1">
    <citation type="submission" date="2024-09" db="EMBL/GenBank/DDBJ databases">
        <authorList>
            <person name="Sun Q."/>
            <person name="Mori K."/>
        </authorList>
    </citation>
    <scope>NUCLEOTIDE SEQUENCE [LARGE SCALE GENOMIC DNA]</scope>
    <source>
        <strain evidence="2 3">CECT 8286</strain>
    </source>
</reference>
<dbReference type="EMBL" id="JBHMEZ010000012">
    <property type="protein sequence ID" value="MFB9053699.1"/>
    <property type="molecule type" value="Genomic_DNA"/>
</dbReference>
<feature type="chain" id="PRO_5045887050" evidence="1">
    <location>
        <begin position="19"/>
        <end position="179"/>
    </location>
</feature>
<evidence type="ECO:0000256" key="1">
    <source>
        <dbReference type="SAM" id="SignalP"/>
    </source>
</evidence>
<dbReference type="Proteomes" id="UP001589605">
    <property type="component" value="Unassembled WGS sequence"/>
</dbReference>
<comment type="caution">
    <text evidence="2">The sequence shown here is derived from an EMBL/GenBank/DDBJ whole genome shotgun (WGS) entry which is preliminary data.</text>
</comment>
<keyword evidence="3" id="KW-1185">Reference proteome</keyword>
<sequence length="179" mass="20334">MKSIYIVVALLFMYTVNAQTDPKKDITVESKKVTTTVNNGTEIKKNTVEYNKRTEQDVKLAEGDKNKINQSRVDTPAQITETVRVTDNTPFTSDRKSIRYELEGKMCQFDMHENGFLISDSSSNIPTKVEQSDADSTQFVMNDNGKTGIGYFDEKGNFIVQQFDKNSNEIVSKIYTLMK</sequence>
<organism evidence="2 3">
    <name type="scientific">Formosa undariae</name>
    <dbReference type="NCBI Taxonomy" id="1325436"/>
    <lineage>
        <taxon>Bacteria</taxon>
        <taxon>Pseudomonadati</taxon>
        <taxon>Bacteroidota</taxon>
        <taxon>Flavobacteriia</taxon>
        <taxon>Flavobacteriales</taxon>
        <taxon>Flavobacteriaceae</taxon>
        <taxon>Formosa</taxon>
    </lineage>
</organism>
<gene>
    <name evidence="2" type="ORF">ACFFVB_11490</name>
</gene>